<evidence type="ECO:0000313" key="2">
    <source>
        <dbReference type="EMBL" id="QPL52902.1"/>
    </source>
</evidence>
<proteinExistence type="predicted"/>
<dbReference type="Gene3D" id="2.80.10.50">
    <property type="match status" value="1"/>
</dbReference>
<evidence type="ECO:0008006" key="4">
    <source>
        <dbReference type="Google" id="ProtNLM"/>
    </source>
</evidence>
<evidence type="ECO:0000256" key="1">
    <source>
        <dbReference type="SAM" id="SignalP"/>
    </source>
</evidence>
<feature type="chain" id="PRO_5042601149" description="Ricin B lectin domain-containing protein" evidence="1">
    <location>
        <begin position="27"/>
        <end position="614"/>
    </location>
</feature>
<dbReference type="RefSeq" id="WP_045570257.1">
    <property type="nucleotide sequence ID" value="NZ_CP065217.1"/>
</dbReference>
<dbReference type="AlphaFoldDB" id="A0AAJ4I9Q5"/>
<keyword evidence="1" id="KW-0732">Signal</keyword>
<organism evidence="2 3">
    <name type="scientific">Vibrio navarrensis</name>
    <dbReference type="NCBI Taxonomy" id="29495"/>
    <lineage>
        <taxon>Bacteria</taxon>
        <taxon>Pseudomonadati</taxon>
        <taxon>Pseudomonadota</taxon>
        <taxon>Gammaproteobacteria</taxon>
        <taxon>Vibrionales</taxon>
        <taxon>Vibrionaceae</taxon>
        <taxon>Vibrio</taxon>
    </lineage>
</organism>
<feature type="signal peptide" evidence="1">
    <location>
        <begin position="1"/>
        <end position="26"/>
    </location>
</feature>
<sequence length="614" mass="71145">MKIYKMFLSVKMVSLLFILVSNSAFSYIAQYTSVYRFDSRPPEEIFQYGFTPQGSNPSLYHHVVENRPELESYEERSNYVATTHDRTIAVQWARDYLYLDEHETDLVYVYEIIPNEDFYSVVDSFQSAIDSGHFSSVENNLLRRAIGNIEDSEAESDDYSDTEPGFGHEGEIVASGQITSDRIVSVTTYRLDSTQEEDDMVVVGEESNASFDSSHLGQLSNGTPLSEDLIFGEWFRSREDRNTIASLVNSMVDQVSSDLLGIDPNDVFQPTCQRSIQECLKPHNIVLTSDYQTGLLCLRTNSSLSNPTAEASAHINYCSDVEGKQREWVYTSQGQFIQVMKDSKGRKNYFCLTYNGYPDEMVMKICNSNDGKQKWFFRKVNSGNEEYRVMVNGEDILKNDYGVVYKVDNYYEIIRNMTDPLYQFELNIKPYFYSNGDDNSVLYNYDGDQFEYLAPYSDWVALRKDFYRNIYYNAHSMSIFSIREPEYGQAYSSCFDSEINTSWSWVKNSDCSPISVTNSQQWKIDFTPIKRYLSYGQYYFIDQVRIKSKSNADLFVDYSGSHKGYAFADYPPYSSGYHVSRYRNFYSKQKLPVNSVSVENRWENRPQSYDVFAK</sequence>
<dbReference type="Proteomes" id="UP000594435">
    <property type="component" value="Chromosome 1"/>
</dbReference>
<dbReference type="SUPFAM" id="SSF56399">
    <property type="entry name" value="ADP-ribosylation"/>
    <property type="match status" value="1"/>
</dbReference>
<dbReference type="Gene3D" id="3.90.210.10">
    <property type="entry name" value="Heat-Labile Enterotoxin, subunit A"/>
    <property type="match status" value="1"/>
</dbReference>
<protein>
    <recommendedName>
        <fullName evidence="4">Ricin B lectin domain-containing protein</fullName>
    </recommendedName>
</protein>
<accession>A0AAJ4I9Q5</accession>
<dbReference type="GO" id="GO:0005576">
    <property type="term" value="C:extracellular region"/>
    <property type="evidence" value="ECO:0007669"/>
    <property type="project" value="InterPro"/>
</dbReference>
<evidence type="ECO:0000313" key="3">
    <source>
        <dbReference type="Proteomes" id="UP000594435"/>
    </source>
</evidence>
<dbReference type="SUPFAM" id="SSF50370">
    <property type="entry name" value="Ricin B-like lectins"/>
    <property type="match status" value="1"/>
</dbReference>
<name>A0AAJ4I9Q5_9VIBR</name>
<dbReference type="EMBL" id="CP065217">
    <property type="protein sequence ID" value="QPL52902.1"/>
    <property type="molecule type" value="Genomic_DNA"/>
</dbReference>
<dbReference type="PROSITE" id="PS50231">
    <property type="entry name" value="RICIN_B_LECTIN"/>
    <property type="match status" value="1"/>
</dbReference>
<dbReference type="InterPro" id="IPR003898">
    <property type="entry name" value="Borpert_toxA"/>
</dbReference>
<dbReference type="GO" id="GO:0003950">
    <property type="term" value="F:NAD+ poly-ADP-ribosyltransferase activity"/>
    <property type="evidence" value="ECO:0007669"/>
    <property type="project" value="InterPro"/>
</dbReference>
<reference evidence="2 3" key="1">
    <citation type="submission" date="2020-11" db="EMBL/GenBank/DDBJ databases">
        <title>Complete and Circularized Genome Assembly of a human isolate of Vibrio navarrensis biotype pommerensis with MiSeq and MinION Sequence Data.</title>
        <authorList>
            <person name="Schwartz K."/>
            <person name="Borowiak M."/>
            <person name="Deneke C."/>
            <person name="Balau V."/>
            <person name="Metelmann C."/>
            <person name="Strauch E."/>
        </authorList>
    </citation>
    <scope>NUCLEOTIDE SEQUENCE [LARGE SCALE GENOMIC DNA]</scope>
    <source>
        <strain evidence="2 3">20-VB00237</strain>
    </source>
</reference>
<gene>
    <name evidence="2" type="ORF">I3X05_12960</name>
</gene>
<dbReference type="InterPro" id="IPR035992">
    <property type="entry name" value="Ricin_B-like_lectins"/>
</dbReference>
<dbReference type="Pfam" id="PF02917">
    <property type="entry name" value="Pertussis_S1"/>
    <property type="match status" value="1"/>
</dbReference>